<evidence type="ECO:0000256" key="1">
    <source>
        <dbReference type="SAM" id="Phobius"/>
    </source>
</evidence>
<keyword evidence="1" id="KW-1133">Transmembrane helix</keyword>
<feature type="transmembrane region" description="Helical" evidence="1">
    <location>
        <begin position="176"/>
        <end position="194"/>
    </location>
</feature>
<evidence type="ECO:0000313" key="4">
    <source>
        <dbReference type="Proteomes" id="UP000461585"/>
    </source>
</evidence>
<name>A0A7X5HU41_9FIRM</name>
<feature type="transmembrane region" description="Helical" evidence="1">
    <location>
        <begin position="151"/>
        <end position="170"/>
    </location>
</feature>
<keyword evidence="1" id="KW-0812">Transmembrane</keyword>
<dbReference type="InterPro" id="IPR052710">
    <property type="entry name" value="CAAX_protease"/>
</dbReference>
<keyword evidence="3" id="KW-0482">Metalloprotease</keyword>
<keyword evidence="4" id="KW-1185">Reference proteome</keyword>
<dbReference type="GO" id="GO:0008237">
    <property type="term" value="F:metallopeptidase activity"/>
    <property type="evidence" value="ECO:0007669"/>
    <property type="project" value="UniProtKB-KW"/>
</dbReference>
<proteinExistence type="predicted"/>
<evidence type="ECO:0000313" key="3">
    <source>
        <dbReference type="EMBL" id="NDL66702.1"/>
    </source>
</evidence>
<dbReference type="GO" id="GO:0004175">
    <property type="term" value="F:endopeptidase activity"/>
    <property type="evidence" value="ECO:0007669"/>
    <property type="project" value="UniProtKB-ARBA"/>
</dbReference>
<feature type="transmembrane region" description="Helical" evidence="1">
    <location>
        <begin position="46"/>
        <end position="65"/>
    </location>
</feature>
<dbReference type="GO" id="GO:0006508">
    <property type="term" value="P:proteolysis"/>
    <property type="evidence" value="ECO:0007669"/>
    <property type="project" value="UniProtKB-KW"/>
</dbReference>
<gene>
    <name evidence="3" type="ORF">GXN74_02955</name>
</gene>
<dbReference type="RefSeq" id="WP_162369430.1">
    <property type="nucleotide sequence ID" value="NZ_JAAEEH010000005.1"/>
</dbReference>
<keyword evidence="3" id="KW-0378">Hydrolase</keyword>
<keyword evidence="1" id="KW-0472">Membrane</keyword>
<reference evidence="3 4" key="1">
    <citation type="submission" date="2020-01" db="EMBL/GenBank/DDBJ databases">
        <title>Anaeroalcalibacter tamaniensis gen. nov., sp. nov., moderately halophilic strictly anaerobic fermenter bacterium from mud volcano of Taman peninsula.</title>
        <authorList>
            <person name="Frolova A."/>
            <person name="Merkel A.Y."/>
            <person name="Slobodkin A.I."/>
        </authorList>
    </citation>
    <scope>NUCLEOTIDE SEQUENCE [LARGE SCALE GENOMIC DNA]</scope>
    <source>
        <strain evidence="3 4">F-3ap</strain>
    </source>
</reference>
<feature type="transmembrane region" description="Helical" evidence="1">
    <location>
        <begin position="199"/>
        <end position="219"/>
    </location>
</feature>
<comment type="caution">
    <text evidence="3">The sequence shown here is derived from an EMBL/GenBank/DDBJ whole genome shotgun (WGS) entry which is preliminary data.</text>
</comment>
<feature type="domain" description="CAAX prenyl protease 2/Lysostaphin resistance protein A-like" evidence="2">
    <location>
        <begin position="125"/>
        <end position="212"/>
    </location>
</feature>
<organism evidence="3 4">
    <name type="scientific">Anaerotalea alkaliphila</name>
    <dbReference type="NCBI Taxonomy" id="2662126"/>
    <lineage>
        <taxon>Bacteria</taxon>
        <taxon>Bacillati</taxon>
        <taxon>Bacillota</taxon>
        <taxon>Clostridia</taxon>
        <taxon>Eubacteriales</taxon>
        <taxon>Anaerotalea</taxon>
    </lineage>
</organism>
<dbReference type="PANTHER" id="PTHR36435:SF1">
    <property type="entry name" value="CAAX AMINO TERMINAL PROTEASE FAMILY PROTEIN"/>
    <property type="match status" value="1"/>
</dbReference>
<dbReference type="Proteomes" id="UP000461585">
    <property type="component" value="Unassembled WGS sequence"/>
</dbReference>
<protein>
    <submittedName>
        <fullName evidence="3">CPBP family intramembrane metalloprotease</fullName>
    </submittedName>
</protein>
<feature type="transmembrane region" description="Helical" evidence="1">
    <location>
        <begin position="85"/>
        <end position="105"/>
    </location>
</feature>
<accession>A0A7X5HU41</accession>
<dbReference type="GO" id="GO:0080120">
    <property type="term" value="P:CAAX-box protein maturation"/>
    <property type="evidence" value="ECO:0007669"/>
    <property type="project" value="UniProtKB-ARBA"/>
</dbReference>
<feature type="transmembrane region" description="Helical" evidence="1">
    <location>
        <begin position="125"/>
        <end position="144"/>
    </location>
</feature>
<evidence type="ECO:0000259" key="2">
    <source>
        <dbReference type="Pfam" id="PF02517"/>
    </source>
</evidence>
<keyword evidence="3" id="KW-0645">Protease</keyword>
<dbReference type="InterPro" id="IPR003675">
    <property type="entry name" value="Rce1/LyrA-like_dom"/>
</dbReference>
<feature type="transmembrane region" description="Helical" evidence="1">
    <location>
        <begin position="12"/>
        <end position="34"/>
    </location>
</feature>
<dbReference type="AlphaFoldDB" id="A0A7X5HU41"/>
<feature type="transmembrane region" description="Helical" evidence="1">
    <location>
        <begin position="225"/>
        <end position="244"/>
    </location>
</feature>
<dbReference type="Pfam" id="PF02517">
    <property type="entry name" value="Rce1-like"/>
    <property type="match status" value="1"/>
</dbReference>
<sequence>MGKVKNILEGALYVAIVLLVQKIAYYGVYLLALVGGREDMEWGPGHSVLVQCMVLLVLGLVRWVVWERNMEPFQVRRTSARNLLVGAWLGVGLVLLLQGAANLAGRFSSLELSVVQPEVFQAYPLAWWLLGIGVVVPIVEEMIYRGFFQHHFLRGFGAATAVLAQGLLFAVGHKNLLQGVLVFPMALLHGLLVWKTGSLLPAMVSHVTFNVVVLLMMALQMDVQNIGQLGVVFLGGVFMVYTGLRLMDTEEPKREGGLQ</sequence>
<dbReference type="PANTHER" id="PTHR36435">
    <property type="entry name" value="SLR1288 PROTEIN"/>
    <property type="match status" value="1"/>
</dbReference>
<dbReference type="EMBL" id="JAAEEH010000005">
    <property type="protein sequence ID" value="NDL66702.1"/>
    <property type="molecule type" value="Genomic_DNA"/>
</dbReference>